<feature type="compositionally biased region" description="Basic and acidic residues" evidence="1">
    <location>
        <begin position="777"/>
        <end position="786"/>
    </location>
</feature>
<protein>
    <submittedName>
        <fullName evidence="2">Uncharacterized protein</fullName>
    </submittedName>
</protein>
<accession>A0A2G8SE65</accession>
<feature type="compositionally biased region" description="Low complexity" evidence="1">
    <location>
        <begin position="128"/>
        <end position="146"/>
    </location>
</feature>
<feature type="compositionally biased region" description="Acidic residues" evidence="1">
    <location>
        <begin position="411"/>
        <end position="421"/>
    </location>
</feature>
<feature type="compositionally biased region" description="Low complexity" evidence="1">
    <location>
        <begin position="818"/>
        <end position="831"/>
    </location>
</feature>
<comment type="caution">
    <text evidence="2">The sequence shown here is derived from an EMBL/GenBank/DDBJ whole genome shotgun (WGS) entry which is preliminary data.</text>
</comment>
<feature type="region of interest" description="Disordered" evidence="1">
    <location>
        <begin position="449"/>
        <end position="533"/>
    </location>
</feature>
<gene>
    <name evidence="2" type="ORF">GSI_06764</name>
</gene>
<dbReference type="STRING" id="1077348.A0A2G8SE65"/>
<dbReference type="Proteomes" id="UP000230002">
    <property type="component" value="Unassembled WGS sequence"/>
</dbReference>
<feature type="compositionally biased region" description="Low complexity" evidence="1">
    <location>
        <begin position="224"/>
        <end position="244"/>
    </location>
</feature>
<feature type="compositionally biased region" description="Low complexity" evidence="1">
    <location>
        <begin position="759"/>
        <end position="776"/>
    </location>
</feature>
<dbReference type="EMBL" id="AYKW01000012">
    <property type="protein sequence ID" value="PIL32060.1"/>
    <property type="molecule type" value="Genomic_DNA"/>
</dbReference>
<feature type="compositionally biased region" description="Basic and acidic residues" evidence="1">
    <location>
        <begin position="840"/>
        <end position="850"/>
    </location>
</feature>
<sequence>MLSSNPNRKSFSLSLNFSLSRQTSTSRLPKDHDAPQKSLPHTPRQVVRSPRSPIFPASLHLKQEQPVLPLPLTDGLNPTEKMKLLRKTRKLSRILGEVPIAVSINEPGSQPDTPADLHIGLPGLREQPAVSSSTSPSMPASSSPAKSSLLSVARLASLRRSATVGPNHIMTIQWQGEVQRTRSLASLRTSLTIPPAAITTRPSPISPVEFSWPENHPPVPPPDALVSPTPDDTHESAASSSATSLHRRDSVLSVSSSTTACRRDSTTSSISPERTPEQVQRARAAKLTRQLGENLPPDVLLRASSPEPRLFAPTPSLVSFADVSMGKQDCHGGVRRSTSTKRVAPRDRPNLAKRPRSLDVRAAGGRIPDADVDAKQRILLRKSRSTSDKMRPMTASAAEMPPARKPHGVDPDADSDLDDDDLSRPLTSTIEKQRALNVRRARKMAQVFGNDPPPALFQITNFPPPDGLGASPPDVLDPADRVRCDSEEKRQSQGSSTGNLSPLIFANPASGLSSTSTTPYPDDLTGDGESELLPYLKPDDEYVSELRTPSLFALPPLINPLTCPSQGSVASSTSIPGPSPPALQQSQAPLTFQSTLPSPIRSVFRAVSPPPFVTMFHWGNSPGSVSAPASPPMSHLIPASPLSSSFGSPGSASEVSPSDPMFRMRRIRAAKLSRFFGVGMNDITGMLVNDEPMLSRVDVPADDHDSIPGAPSARSSSSHSLPLSRTTSRSYSQQNHDDIPPVPPMPPLEGFKTDSVETFSSPSSPRSSRWFSNSGHSEPESEESSRHSRKSSGLRRSQSASRTSRRTRQPQPQPQPQPSQARPRQPSRSSSTGAVPPVVDRNRSNSEPEAKVGSPPPPPPMARPQIHERACSTTVEIAAEYRGPKFFFRESRQLSKTKELEMHAAIKQLRKIK</sequence>
<dbReference type="AlphaFoldDB" id="A0A2G8SE65"/>
<feature type="region of interest" description="Disordered" evidence="1">
    <location>
        <begin position="565"/>
        <end position="587"/>
    </location>
</feature>
<evidence type="ECO:0000313" key="3">
    <source>
        <dbReference type="Proteomes" id="UP000230002"/>
    </source>
</evidence>
<evidence type="ECO:0000313" key="2">
    <source>
        <dbReference type="EMBL" id="PIL32060.1"/>
    </source>
</evidence>
<feature type="compositionally biased region" description="Polar residues" evidence="1">
    <location>
        <begin position="510"/>
        <end position="519"/>
    </location>
</feature>
<keyword evidence="3" id="KW-1185">Reference proteome</keyword>
<feature type="compositionally biased region" description="Basic and acidic residues" evidence="1">
    <location>
        <begin position="478"/>
        <end position="491"/>
    </location>
</feature>
<feature type="region of interest" description="Disordered" evidence="1">
    <location>
        <begin position="697"/>
        <end position="865"/>
    </location>
</feature>
<name>A0A2G8SE65_9APHY</name>
<reference evidence="2 3" key="1">
    <citation type="journal article" date="2015" name="Sci. Rep.">
        <title>Chromosome-level genome map provides insights into diverse defense mechanisms in the medicinal fungus Ganoderma sinense.</title>
        <authorList>
            <person name="Zhu Y."/>
            <person name="Xu J."/>
            <person name="Sun C."/>
            <person name="Zhou S."/>
            <person name="Xu H."/>
            <person name="Nelson D.R."/>
            <person name="Qian J."/>
            <person name="Song J."/>
            <person name="Luo H."/>
            <person name="Xiang L."/>
            <person name="Li Y."/>
            <person name="Xu Z."/>
            <person name="Ji A."/>
            <person name="Wang L."/>
            <person name="Lu S."/>
            <person name="Hayward A."/>
            <person name="Sun W."/>
            <person name="Li X."/>
            <person name="Schwartz D.C."/>
            <person name="Wang Y."/>
            <person name="Chen S."/>
        </authorList>
    </citation>
    <scope>NUCLEOTIDE SEQUENCE [LARGE SCALE GENOMIC DNA]</scope>
    <source>
        <strain evidence="2 3">ZZ0214-1</strain>
    </source>
</reference>
<feature type="compositionally biased region" description="Polar residues" evidence="1">
    <location>
        <begin position="565"/>
        <end position="576"/>
    </location>
</feature>
<feature type="region of interest" description="Disordered" evidence="1">
    <location>
        <begin position="126"/>
        <end position="146"/>
    </location>
</feature>
<proteinExistence type="predicted"/>
<feature type="region of interest" description="Disordered" evidence="1">
    <location>
        <begin position="195"/>
        <end position="291"/>
    </location>
</feature>
<feature type="region of interest" description="Disordered" evidence="1">
    <location>
        <begin position="21"/>
        <end position="50"/>
    </location>
</feature>
<dbReference type="OrthoDB" id="3269550at2759"/>
<evidence type="ECO:0000256" key="1">
    <source>
        <dbReference type="SAM" id="MobiDB-lite"/>
    </source>
</evidence>
<feature type="compositionally biased region" description="Low complexity" evidence="1">
    <location>
        <begin position="710"/>
        <end position="732"/>
    </location>
</feature>
<organism evidence="2 3">
    <name type="scientific">Ganoderma sinense ZZ0214-1</name>
    <dbReference type="NCBI Taxonomy" id="1077348"/>
    <lineage>
        <taxon>Eukaryota</taxon>
        <taxon>Fungi</taxon>
        <taxon>Dikarya</taxon>
        <taxon>Basidiomycota</taxon>
        <taxon>Agaricomycotina</taxon>
        <taxon>Agaricomycetes</taxon>
        <taxon>Polyporales</taxon>
        <taxon>Polyporaceae</taxon>
        <taxon>Ganoderma</taxon>
    </lineage>
</organism>
<feature type="compositionally biased region" description="Polar residues" evidence="1">
    <location>
        <begin position="252"/>
        <end position="272"/>
    </location>
</feature>
<feature type="region of interest" description="Disordered" evidence="1">
    <location>
        <begin position="328"/>
        <end position="434"/>
    </location>
</feature>